<dbReference type="AlphaFoldDB" id="Q2IY44"/>
<keyword evidence="5" id="KW-0547">Nucleotide-binding</keyword>
<keyword evidence="3" id="KW-0597">Phosphoprotein</keyword>
<proteinExistence type="predicted"/>
<dbReference type="InterPro" id="IPR011102">
    <property type="entry name" value="Sig_transdc_His_kinase_HWE"/>
</dbReference>
<dbReference type="HOGENOM" id="CLU_000445_114_57_5"/>
<comment type="catalytic activity">
    <reaction evidence="1">
        <text>ATP + protein L-histidine = ADP + protein N-phospho-L-histidine.</text>
        <dbReference type="EC" id="2.7.13.3"/>
    </reaction>
</comment>
<sequence>MAQTEGSHELLRRPLARAAPEDLLSAENDSLRLLLSQARLDAWDLYSQSNADAKASADADQLHKLIVGELHHRIKNMLATVLAIVSQSLRGVTEAEHARQAIEGRLMALGKAHDLLLQERWSNADLGQIVRGAIMPFDNPQASRIAIEGPDLRMASGAVIAIAIAMTLNELCTNAMKYGALSAADGRVEITWTLDPATQAMQLSWCERNGPPARVPDHQGFGTRLIEMLGKQLNGKVALSYETAGFAYRLDAPLASLMATPQD</sequence>
<dbReference type="OrthoDB" id="7297573at2"/>
<dbReference type="KEGG" id="rpb:RPB_2160"/>
<dbReference type="SMART" id="SM00911">
    <property type="entry name" value="HWE_HK"/>
    <property type="match status" value="1"/>
</dbReference>
<dbReference type="Proteomes" id="UP000008809">
    <property type="component" value="Chromosome"/>
</dbReference>
<protein>
    <recommendedName>
        <fullName evidence="2">histidine kinase</fullName>
        <ecNumber evidence="2">2.7.13.3</ecNumber>
    </recommendedName>
</protein>
<evidence type="ECO:0000256" key="7">
    <source>
        <dbReference type="ARBA" id="ARBA00022840"/>
    </source>
</evidence>
<evidence type="ECO:0000256" key="2">
    <source>
        <dbReference type="ARBA" id="ARBA00012438"/>
    </source>
</evidence>
<evidence type="ECO:0000313" key="9">
    <source>
        <dbReference type="EMBL" id="ABD06866.1"/>
    </source>
</evidence>
<keyword evidence="6 9" id="KW-0418">Kinase</keyword>
<dbReference type="Pfam" id="PF07536">
    <property type="entry name" value="HWE_HK"/>
    <property type="match status" value="1"/>
</dbReference>
<feature type="domain" description="Signal transduction histidine kinase HWE region" evidence="8">
    <location>
        <begin position="69"/>
        <end position="151"/>
    </location>
</feature>
<dbReference type="GO" id="GO:0004673">
    <property type="term" value="F:protein histidine kinase activity"/>
    <property type="evidence" value="ECO:0007669"/>
    <property type="project" value="UniProtKB-EC"/>
</dbReference>
<dbReference type="InterPro" id="IPR036890">
    <property type="entry name" value="HATPase_C_sf"/>
</dbReference>
<name>Q2IY44_RHOP2</name>
<reference evidence="9 10" key="1">
    <citation type="submission" date="2006-01" db="EMBL/GenBank/DDBJ databases">
        <title>Complete sequence of Rhodopseudomonas palustris HaA2.</title>
        <authorList>
            <consortium name="US DOE Joint Genome Institute"/>
            <person name="Copeland A."/>
            <person name="Lucas S."/>
            <person name="Lapidus A."/>
            <person name="Barry K."/>
            <person name="Detter J.C."/>
            <person name="Glavina T."/>
            <person name="Hammon N."/>
            <person name="Israni S."/>
            <person name="Pitluck S."/>
            <person name="Chain P."/>
            <person name="Malfatti S."/>
            <person name="Shin M."/>
            <person name="Vergez L."/>
            <person name="Schmutz J."/>
            <person name="Larimer F."/>
            <person name="Land M."/>
            <person name="Hauser L."/>
            <person name="Pelletier D.A."/>
            <person name="Kyrpides N."/>
            <person name="Anderson I."/>
            <person name="Oda Y."/>
            <person name="Harwood C.S."/>
            <person name="Richardson P."/>
        </authorList>
    </citation>
    <scope>NUCLEOTIDE SEQUENCE [LARGE SCALE GENOMIC DNA]</scope>
    <source>
        <strain evidence="9 10">HaA2</strain>
    </source>
</reference>
<dbReference type="eggNOG" id="COG3920">
    <property type="taxonomic scope" value="Bacteria"/>
</dbReference>
<keyword evidence="10" id="KW-1185">Reference proteome</keyword>
<dbReference type="STRING" id="316058.RPB_2160"/>
<dbReference type="Gene3D" id="3.30.565.10">
    <property type="entry name" value="Histidine kinase-like ATPase, C-terminal domain"/>
    <property type="match status" value="1"/>
</dbReference>
<organism evidence="9 10">
    <name type="scientific">Rhodopseudomonas palustris (strain HaA2)</name>
    <dbReference type="NCBI Taxonomy" id="316058"/>
    <lineage>
        <taxon>Bacteria</taxon>
        <taxon>Pseudomonadati</taxon>
        <taxon>Pseudomonadota</taxon>
        <taxon>Alphaproteobacteria</taxon>
        <taxon>Hyphomicrobiales</taxon>
        <taxon>Nitrobacteraceae</taxon>
        <taxon>Rhodopseudomonas</taxon>
    </lineage>
</organism>
<evidence type="ECO:0000256" key="1">
    <source>
        <dbReference type="ARBA" id="ARBA00000085"/>
    </source>
</evidence>
<accession>Q2IY44</accession>
<evidence type="ECO:0000256" key="4">
    <source>
        <dbReference type="ARBA" id="ARBA00022679"/>
    </source>
</evidence>
<evidence type="ECO:0000313" key="10">
    <source>
        <dbReference type="Proteomes" id="UP000008809"/>
    </source>
</evidence>
<dbReference type="EMBL" id="CP000250">
    <property type="protein sequence ID" value="ABD06866.1"/>
    <property type="molecule type" value="Genomic_DNA"/>
</dbReference>
<keyword evidence="7" id="KW-0067">ATP-binding</keyword>
<evidence type="ECO:0000256" key="3">
    <source>
        <dbReference type="ARBA" id="ARBA00022553"/>
    </source>
</evidence>
<evidence type="ECO:0000256" key="5">
    <source>
        <dbReference type="ARBA" id="ARBA00022741"/>
    </source>
</evidence>
<evidence type="ECO:0000256" key="6">
    <source>
        <dbReference type="ARBA" id="ARBA00022777"/>
    </source>
</evidence>
<dbReference type="RefSeq" id="WP_011441053.1">
    <property type="nucleotide sequence ID" value="NC_007778.1"/>
</dbReference>
<dbReference type="PANTHER" id="PTHR41523">
    <property type="entry name" value="TWO-COMPONENT SYSTEM SENSOR PROTEIN"/>
    <property type="match status" value="1"/>
</dbReference>
<gene>
    <name evidence="9" type="ordered locus">RPB_2160</name>
</gene>
<dbReference type="EC" id="2.7.13.3" evidence="2"/>
<evidence type="ECO:0000259" key="8">
    <source>
        <dbReference type="SMART" id="SM00911"/>
    </source>
</evidence>
<dbReference type="GO" id="GO:0005524">
    <property type="term" value="F:ATP binding"/>
    <property type="evidence" value="ECO:0007669"/>
    <property type="project" value="UniProtKB-KW"/>
</dbReference>
<keyword evidence="4 9" id="KW-0808">Transferase</keyword>
<dbReference type="PANTHER" id="PTHR41523:SF7">
    <property type="entry name" value="HISTIDINE KINASE"/>
    <property type="match status" value="1"/>
</dbReference>